<dbReference type="Proteomes" id="UP000479526">
    <property type="component" value="Unassembled WGS sequence"/>
</dbReference>
<evidence type="ECO:0000313" key="2">
    <source>
        <dbReference type="Proteomes" id="UP000479526"/>
    </source>
</evidence>
<name>A0A7C9J5Y7_9ACTN</name>
<protein>
    <submittedName>
        <fullName evidence="1">Uncharacterized protein</fullName>
    </submittedName>
</protein>
<comment type="caution">
    <text evidence="1">The sequence shown here is derived from an EMBL/GenBank/DDBJ whole genome shotgun (WGS) entry which is preliminary data.</text>
</comment>
<dbReference type="InterPro" id="IPR049796">
    <property type="entry name" value="CdiI_Ct-like"/>
</dbReference>
<reference evidence="1 2" key="1">
    <citation type="submission" date="2020-01" db="EMBL/GenBank/DDBJ databases">
        <title>Herbidospora sp. NEAU-GS84 nov., a novel actinomycete isolated from soil.</title>
        <authorList>
            <person name="Han L."/>
        </authorList>
    </citation>
    <scope>NUCLEOTIDE SEQUENCE [LARGE SCALE GENOMIC DNA]</scope>
    <source>
        <strain evidence="1 2">NEAU-GS84</strain>
    </source>
</reference>
<organism evidence="1 2">
    <name type="scientific">Herbidospora solisilvae</name>
    <dbReference type="NCBI Taxonomy" id="2696284"/>
    <lineage>
        <taxon>Bacteria</taxon>
        <taxon>Bacillati</taxon>
        <taxon>Actinomycetota</taxon>
        <taxon>Actinomycetes</taxon>
        <taxon>Streptosporangiales</taxon>
        <taxon>Streptosporangiaceae</taxon>
        <taxon>Herbidospora</taxon>
    </lineage>
</organism>
<accession>A0A7C9J5Y7</accession>
<dbReference type="AlphaFoldDB" id="A0A7C9J5Y7"/>
<proteinExistence type="predicted"/>
<sequence length="108" mass="11428">MLESALYNATLTGEAADTLVGLALHDEDQAFVESWCIRLGRGLTPGSPLLGLAALCVGHLARRFGQVSDEAALLVVDLANRSKADPADVDARAQDGMDDVVFFTGRNL</sequence>
<keyword evidence="2" id="KW-1185">Reference proteome</keyword>
<dbReference type="EMBL" id="WXEW01000008">
    <property type="protein sequence ID" value="NAS25365.1"/>
    <property type="molecule type" value="Genomic_DNA"/>
</dbReference>
<dbReference type="CDD" id="cd20694">
    <property type="entry name" value="CdiI_Ct-like"/>
    <property type="match status" value="1"/>
</dbReference>
<evidence type="ECO:0000313" key="1">
    <source>
        <dbReference type="EMBL" id="NAS25365.1"/>
    </source>
</evidence>
<gene>
    <name evidence="1" type="ORF">GT755_27230</name>
</gene>